<keyword evidence="2" id="KW-1185">Reference proteome</keyword>
<accession>A0A8S1FD06</accession>
<reference evidence="1 2" key="1">
    <citation type="submission" date="2020-04" db="EMBL/GenBank/DDBJ databases">
        <authorList>
            <person name="Laetsch R D."/>
            <person name="Stevens L."/>
            <person name="Kumar S."/>
            <person name="Blaxter L. M."/>
        </authorList>
    </citation>
    <scope>NUCLEOTIDE SEQUENCE [LARGE SCALE GENOMIC DNA]</scope>
</reference>
<proteinExistence type="predicted"/>
<comment type="caution">
    <text evidence="1">The sequence shown here is derived from an EMBL/GenBank/DDBJ whole genome shotgun (WGS) entry which is preliminary data.</text>
</comment>
<dbReference type="Proteomes" id="UP000494206">
    <property type="component" value="Unassembled WGS sequence"/>
</dbReference>
<organism evidence="1 2">
    <name type="scientific">Caenorhabditis bovis</name>
    <dbReference type="NCBI Taxonomy" id="2654633"/>
    <lineage>
        <taxon>Eukaryota</taxon>
        <taxon>Metazoa</taxon>
        <taxon>Ecdysozoa</taxon>
        <taxon>Nematoda</taxon>
        <taxon>Chromadorea</taxon>
        <taxon>Rhabditida</taxon>
        <taxon>Rhabditina</taxon>
        <taxon>Rhabditomorpha</taxon>
        <taxon>Rhabditoidea</taxon>
        <taxon>Rhabditidae</taxon>
        <taxon>Peloderinae</taxon>
        <taxon>Caenorhabditis</taxon>
    </lineage>
</organism>
<sequence length="325" mass="38315">MASQQQTYEEAKELMKKGVLHEHNCKRIAAQKYFRRILLDYNDFVSLKIECTVEFYKNFAVDDKANKKLVASIKEKTEKFQDRFQKNDENPCYIDKLPNEVIRVLIDKIVGSTLDLASLERIGLVSSNFFLFTRDEVLWKDIYKRSTNIAANENDGLSWRTRFFRTPHLLFDGFYLSKKLRDESEEPRSAPLVDRPDIIEGYDMIKFYPDGTSKQLAGQSDPMRSYHLFEGVQALCGTWKIEKNHVKISRKYSMFDDRRQKIGESELLWDMKIVPQKNATFGLRYLSWNLHSSYYYIAPSLRELNYTDRVKQPDFAFVPTPRQND</sequence>
<dbReference type="SUPFAM" id="SSF81383">
    <property type="entry name" value="F-box domain"/>
    <property type="match status" value="1"/>
</dbReference>
<name>A0A8S1FD06_9PELO</name>
<protein>
    <recommendedName>
        <fullName evidence="3">F-box domain-containing protein</fullName>
    </recommendedName>
</protein>
<dbReference type="InterPro" id="IPR036047">
    <property type="entry name" value="F-box-like_dom_sf"/>
</dbReference>
<dbReference type="EMBL" id="CADEPM010000010">
    <property type="protein sequence ID" value="CAB3410230.1"/>
    <property type="molecule type" value="Genomic_DNA"/>
</dbReference>
<evidence type="ECO:0000313" key="1">
    <source>
        <dbReference type="EMBL" id="CAB3410230.1"/>
    </source>
</evidence>
<gene>
    <name evidence="1" type="ORF">CBOVIS_LOCUS11784</name>
</gene>
<evidence type="ECO:0008006" key="3">
    <source>
        <dbReference type="Google" id="ProtNLM"/>
    </source>
</evidence>
<dbReference type="AlphaFoldDB" id="A0A8S1FD06"/>
<dbReference type="OrthoDB" id="2117972at2759"/>
<evidence type="ECO:0000313" key="2">
    <source>
        <dbReference type="Proteomes" id="UP000494206"/>
    </source>
</evidence>